<reference evidence="3" key="1">
    <citation type="submission" date="2020-12" db="EMBL/GenBank/DDBJ databases">
        <title>Marinomonas arctica sp. nov., a psychrotolerant bacterium isolated from the Arctic.</title>
        <authorList>
            <person name="Zhang Y."/>
        </authorList>
    </citation>
    <scope>NUCLEOTIDE SEQUENCE</scope>
    <source>
        <strain evidence="3">C1424</strain>
    </source>
</reference>
<dbReference type="InterPro" id="IPR006311">
    <property type="entry name" value="TAT_signal"/>
</dbReference>
<dbReference type="EMBL" id="JAEMNX010000006">
    <property type="protein sequence ID" value="MBJ7537472.1"/>
    <property type="molecule type" value="Genomic_DNA"/>
</dbReference>
<gene>
    <name evidence="3" type="ORF">I8J31_07215</name>
</gene>
<evidence type="ECO:0000256" key="2">
    <source>
        <dbReference type="ARBA" id="ARBA00008520"/>
    </source>
</evidence>
<dbReference type="RefSeq" id="WP_199467621.1">
    <property type="nucleotide sequence ID" value="NZ_JAEMNX010000006.1"/>
</dbReference>
<sequence length="427" mass="47913">MKNNLISRRQFLGASALLANSMWVPALEAKNTTLRFNWWGGDNRAALTNKVIELYQQRQIGVTLDPKHYDWLDYWQDFTTQVAIRRTPDIIQMDFRYLKLYAEHKALLPLDSYLNKGLNLDSFGAANIDSCRVNGKLYGVNLGINSAAMVVASKKWNDLSLDSPGFDMTWDNFIDHCEAYANKNNMPNTYATSDGSGNEELVNNWLRQRGKGLYSRDGGLGFSVADMTEWFAMWAQIRGVKGCVPPDIQVLQKHSIETSPLVLGYSSIDFAHSNMLLNYQKHYESPLALRAFPIILNSPPGHYYKPSQMLSIGANTKSPEEAVDFVNFFVTAPEAAQVLGLDRGIPASDSIRAFLMPTLDDVGRRTVEYISKLKPFVGDLPPPPPAEAGEIAISLQNIAHEVAFKRFTPREGAEKFYRESSAFVHQS</sequence>
<proteinExistence type="inferred from homology"/>
<dbReference type="PROSITE" id="PS51318">
    <property type="entry name" value="TAT"/>
    <property type="match status" value="1"/>
</dbReference>
<evidence type="ECO:0000256" key="1">
    <source>
        <dbReference type="ARBA" id="ARBA00004418"/>
    </source>
</evidence>
<evidence type="ECO:0000313" key="3">
    <source>
        <dbReference type="EMBL" id="MBJ7537472.1"/>
    </source>
</evidence>
<dbReference type="AlphaFoldDB" id="A0A934N173"/>
<comment type="caution">
    <text evidence="3">The sequence shown here is derived from an EMBL/GenBank/DDBJ whole genome shotgun (WGS) entry which is preliminary data.</text>
</comment>
<dbReference type="Gene3D" id="3.40.190.10">
    <property type="entry name" value="Periplasmic binding protein-like II"/>
    <property type="match status" value="2"/>
</dbReference>
<dbReference type="PANTHER" id="PTHR43649">
    <property type="entry name" value="ARABINOSE-BINDING PROTEIN-RELATED"/>
    <property type="match status" value="1"/>
</dbReference>
<keyword evidence="4" id="KW-1185">Reference proteome</keyword>
<accession>A0A934N173</accession>
<dbReference type="GO" id="GO:0042597">
    <property type="term" value="C:periplasmic space"/>
    <property type="evidence" value="ECO:0007669"/>
    <property type="project" value="UniProtKB-SubCell"/>
</dbReference>
<dbReference type="PANTHER" id="PTHR43649:SF11">
    <property type="entry name" value="ABC TRANSPORTER SUBSTRATE-BINDING PROTEIN YESO-RELATED"/>
    <property type="match status" value="1"/>
</dbReference>
<dbReference type="InterPro" id="IPR006059">
    <property type="entry name" value="SBP"/>
</dbReference>
<evidence type="ECO:0000313" key="4">
    <source>
        <dbReference type="Proteomes" id="UP000628710"/>
    </source>
</evidence>
<organism evidence="3 4">
    <name type="scientific">Marinomonas transparens</name>
    <dbReference type="NCBI Taxonomy" id="2795388"/>
    <lineage>
        <taxon>Bacteria</taxon>
        <taxon>Pseudomonadati</taxon>
        <taxon>Pseudomonadota</taxon>
        <taxon>Gammaproteobacteria</taxon>
        <taxon>Oceanospirillales</taxon>
        <taxon>Oceanospirillaceae</taxon>
        <taxon>Marinomonas</taxon>
    </lineage>
</organism>
<comment type="similarity">
    <text evidence="2">Belongs to the bacterial solute-binding protein 1 family.</text>
</comment>
<dbReference type="Proteomes" id="UP000628710">
    <property type="component" value="Unassembled WGS sequence"/>
</dbReference>
<protein>
    <submittedName>
        <fullName evidence="3">Carbohydrate ABC transporter substrate-binding protein</fullName>
    </submittedName>
</protein>
<dbReference type="SUPFAM" id="SSF53850">
    <property type="entry name" value="Periplasmic binding protein-like II"/>
    <property type="match status" value="1"/>
</dbReference>
<name>A0A934N173_9GAMM</name>
<dbReference type="Pfam" id="PF13416">
    <property type="entry name" value="SBP_bac_8"/>
    <property type="match status" value="1"/>
</dbReference>
<dbReference type="InterPro" id="IPR050490">
    <property type="entry name" value="Bact_solute-bd_prot1"/>
</dbReference>
<comment type="subcellular location">
    <subcellularLocation>
        <location evidence="1">Periplasm</location>
    </subcellularLocation>
</comment>